<keyword evidence="8 10" id="KW-0326">Glycosidase</keyword>
<dbReference type="Gene3D" id="3.20.20.300">
    <property type="entry name" value="Glycoside hydrolase, family 3, N-terminal domain"/>
    <property type="match status" value="1"/>
</dbReference>
<feature type="domain" description="Fibronectin type III-like" evidence="11">
    <location>
        <begin position="684"/>
        <end position="753"/>
    </location>
</feature>
<proteinExistence type="inferred from homology"/>
<dbReference type="NCBIfam" id="NF011678">
    <property type="entry name" value="PRK15098.1"/>
    <property type="match status" value="1"/>
</dbReference>
<name>A0A1M6A954_9BACT</name>
<dbReference type="InterPro" id="IPR001764">
    <property type="entry name" value="Glyco_hydro_3_N"/>
</dbReference>
<comment type="subcellular location">
    <subcellularLocation>
        <location evidence="2">Periplasm</location>
    </subcellularLocation>
</comment>
<dbReference type="AlphaFoldDB" id="A0A1M6A954"/>
<evidence type="ECO:0000256" key="6">
    <source>
        <dbReference type="ARBA" id="ARBA00022764"/>
    </source>
</evidence>
<dbReference type="FunFam" id="2.60.40.10:FF:000495">
    <property type="entry name" value="Periplasmic beta-glucosidase"/>
    <property type="match status" value="1"/>
</dbReference>
<evidence type="ECO:0000313" key="12">
    <source>
        <dbReference type="EMBL" id="SHI33054.1"/>
    </source>
</evidence>
<dbReference type="GO" id="GO:0008422">
    <property type="term" value="F:beta-glucosidase activity"/>
    <property type="evidence" value="ECO:0007669"/>
    <property type="project" value="UniProtKB-EC"/>
</dbReference>
<dbReference type="SUPFAM" id="SSF52279">
    <property type="entry name" value="Beta-D-glucan exohydrolase, C-terminal domain"/>
    <property type="match status" value="1"/>
</dbReference>
<dbReference type="GO" id="GO:0009251">
    <property type="term" value="P:glucan catabolic process"/>
    <property type="evidence" value="ECO:0007669"/>
    <property type="project" value="TreeGrafter"/>
</dbReference>
<evidence type="ECO:0000256" key="3">
    <source>
        <dbReference type="ARBA" id="ARBA00005336"/>
    </source>
</evidence>
<evidence type="ECO:0000256" key="10">
    <source>
        <dbReference type="RuleBase" id="RU361161"/>
    </source>
</evidence>
<dbReference type="InterPro" id="IPR036881">
    <property type="entry name" value="Glyco_hydro_3_C_sf"/>
</dbReference>
<dbReference type="EC" id="3.2.1.21" evidence="4"/>
<dbReference type="PRINTS" id="PR00133">
    <property type="entry name" value="GLHYDRLASE3"/>
</dbReference>
<dbReference type="FunFam" id="3.20.20.300:FF:000005">
    <property type="entry name" value="Periplasmic beta-glucosidase"/>
    <property type="match status" value="1"/>
</dbReference>
<gene>
    <name evidence="12" type="ORF">SAMN05444280_101120</name>
</gene>
<dbReference type="Pfam" id="PF01915">
    <property type="entry name" value="Glyco_hydro_3_C"/>
    <property type="match status" value="1"/>
</dbReference>
<dbReference type="Proteomes" id="UP000184050">
    <property type="component" value="Unassembled WGS sequence"/>
</dbReference>
<dbReference type="Pfam" id="PF14310">
    <property type="entry name" value="Fn3-like"/>
    <property type="match status" value="1"/>
</dbReference>
<evidence type="ECO:0000256" key="4">
    <source>
        <dbReference type="ARBA" id="ARBA00012744"/>
    </source>
</evidence>
<dbReference type="GO" id="GO:0042597">
    <property type="term" value="C:periplasmic space"/>
    <property type="evidence" value="ECO:0007669"/>
    <property type="project" value="UniProtKB-SubCell"/>
</dbReference>
<dbReference type="Pfam" id="PF00933">
    <property type="entry name" value="Glyco_hydro_3"/>
    <property type="match status" value="1"/>
</dbReference>
<reference evidence="12 13" key="1">
    <citation type="submission" date="2016-11" db="EMBL/GenBank/DDBJ databases">
        <authorList>
            <person name="Jaros S."/>
            <person name="Januszkiewicz K."/>
            <person name="Wedrychowicz H."/>
        </authorList>
    </citation>
    <scope>NUCLEOTIDE SEQUENCE [LARGE SCALE GENOMIC DNA]</scope>
    <source>
        <strain evidence="12 13">DSM 27063</strain>
    </source>
</reference>
<dbReference type="EMBL" id="FQZE01000001">
    <property type="protein sequence ID" value="SHI33054.1"/>
    <property type="molecule type" value="Genomic_DNA"/>
</dbReference>
<comment type="catalytic activity">
    <reaction evidence="1">
        <text>Hydrolysis of terminal, non-reducing beta-D-glucosyl residues with release of beta-D-glucose.</text>
        <dbReference type="EC" id="3.2.1.21"/>
    </reaction>
</comment>
<dbReference type="FunFam" id="3.40.50.1700:FF:000004">
    <property type="entry name" value="Periplasmic beta-glucosidase"/>
    <property type="match status" value="1"/>
</dbReference>
<keyword evidence="5" id="KW-0732">Signal</keyword>
<evidence type="ECO:0000259" key="11">
    <source>
        <dbReference type="SMART" id="SM01217"/>
    </source>
</evidence>
<dbReference type="Gene3D" id="3.40.50.1700">
    <property type="entry name" value="Glycoside hydrolase family 3 C-terminal domain"/>
    <property type="match status" value="1"/>
</dbReference>
<organism evidence="12 13">
    <name type="scientific">Tangfeifania diversioriginum</name>
    <dbReference type="NCBI Taxonomy" id="1168035"/>
    <lineage>
        <taxon>Bacteria</taxon>
        <taxon>Pseudomonadati</taxon>
        <taxon>Bacteroidota</taxon>
        <taxon>Bacteroidia</taxon>
        <taxon>Marinilabiliales</taxon>
        <taxon>Prolixibacteraceae</taxon>
        <taxon>Tangfeifania</taxon>
    </lineage>
</organism>
<evidence type="ECO:0000256" key="7">
    <source>
        <dbReference type="ARBA" id="ARBA00022801"/>
    </source>
</evidence>
<keyword evidence="6" id="KW-0574">Periplasm</keyword>
<dbReference type="STRING" id="1168035.SAMN05444280_101120"/>
<dbReference type="PROSITE" id="PS51257">
    <property type="entry name" value="PROKAR_LIPOPROTEIN"/>
    <property type="match status" value="1"/>
</dbReference>
<dbReference type="PANTHER" id="PTHR30620:SF16">
    <property type="entry name" value="LYSOSOMAL BETA GLUCOSIDASE"/>
    <property type="match status" value="1"/>
</dbReference>
<dbReference type="InterPro" id="IPR002772">
    <property type="entry name" value="Glyco_hydro_3_C"/>
</dbReference>
<dbReference type="InterPro" id="IPR036962">
    <property type="entry name" value="Glyco_hydro_3_N_sf"/>
</dbReference>
<evidence type="ECO:0000256" key="8">
    <source>
        <dbReference type="ARBA" id="ARBA00023295"/>
    </source>
</evidence>
<dbReference type="SMART" id="SM01217">
    <property type="entry name" value="Fn3_like"/>
    <property type="match status" value="1"/>
</dbReference>
<dbReference type="RefSeq" id="WP_073163995.1">
    <property type="nucleotide sequence ID" value="NZ_FQZE01000001.1"/>
</dbReference>
<evidence type="ECO:0000256" key="1">
    <source>
        <dbReference type="ARBA" id="ARBA00000448"/>
    </source>
</evidence>
<dbReference type="InterPro" id="IPR026891">
    <property type="entry name" value="Fn3-like"/>
</dbReference>
<dbReference type="InterPro" id="IPR013783">
    <property type="entry name" value="Ig-like_fold"/>
</dbReference>
<keyword evidence="13" id="KW-1185">Reference proteome</keyword>
<evidence type="ECO:0000256" key="2">
    <source>
        <dbReference type="ARBA" id="ARBA00004418"/>
    </source>
</evidence>
<comment type="similarity">
    <text evidence="3 10">Belongs to the glycosyl hydrolase 3 family.</text>
</comment>
<dbReference type="SUPFAM" id="SSF51445">
    <property type="entry name" value="(Trans)glycosidases"/>
    <property type="match status" value="1"/>
</dbReference>
<dbReference type="PANTHER" id="PTHR30620">
    <property type="entry name" value="PERIPLASMIC BETA-GLUCOSIDASE-RELATED"/>
    <property type="match status" value="1"/>
</dbReference>
<accession>A0A1M6A954</accession>
<keyword evidence="7 10" id="KW-0378">Hydrolase</keyword>
<evidence type="ECO:0000256" key="9">
    <source>
        <dbReference type="ARBA" id="ARBA00067498"/>
    </source>
</evidence>
<evidence type="ECO:0000256" key="5">
    <source>
        <dbReference type="ARBA" id="ARBA00022729"/>
    </source>
</evidence>
<dbReference type="PROSITE" id="PS00775">
    <property type="entry name" value="GLYCOSYL_HYDROL_F3"/>
    <property type="match status" value="1"/>
</dbReference>
<dbReference type="InterPro" id="IPR051915">
    <property type="entry name" value="Cellulose_Degrad_GH3"/>
</dbReference>
<protein>
    <recommendedName>
        <fullName evidence="9">Periplasmic beta-glucosidase</fullName>
        <ecNumber evidence="4">3.2.1.21</ecNumber>
    </recommendedName>
</protein>
<dbReference type="InterPro" id="IPR017853">
    <property type="entry name" value="GH"/>
</dbReference>
<sequence>MKKLLFLAAAVALFISCGQQEQKSEMDTFIGDLMSEMTIEEKIGQLNLITPGGGIPTGSVVSTDVEEKIKTGRVGGIFGIYGPEKLRQAQKMAVEESRLGIPMIFGADVIHGYKTTFPIPLGLSATWDMELIEKSAQVAAKEATADGIFWNFSPMVDIARDPRWGRVAEGAGEDPYLGSRVAEAMVRGYQQDDLTRENTMMATVKHMALYGASEAGRDYNTVDMSRMRMFNEYLPPYKAGVEAGAGCVMSSFNDVDGVPASGNKWLLTDLLREKWGFDGFVVSDYTSINEMIAHGLGDLQAVSALALKAGLDMDMVGEGFLTTLEKSLEEGKVTEADIDLACRRILEAKYKLGLFDDPYLYFDDARPDRDILTDENRQFARKAAAESFVLLKNARLPGQENQTLPLEKSGTVALVGPLADSQNNMLGTWAPTGEHSLAVKVIDGFKNVVGEEVEILYAKGANIVDEPEYAEKINVFGPKVEIDERSPEEMIREALTVSARADVIVAVVGEASEMSGESGNRTNLDVPENQKKLIRALAETGKPLVLVTMSGRPLTLEEENELADAILQVWHPGVEAGNAIAGVLFGETIPSGKLTATFPRNVGQVPIYYAHRFTGRPQESDEFQKFKTNYLDVENSPLFPFGYGLSYTQFEYGNVTLSNSEIALDDELEISVDVTNTGDFDGEEIVQLYVRDVVATVTRPVKELKGFKKVFFAKGETKTVTFTLKAEDLGFYHPDMSFYAEPGDFIAFVGGNSNTENSVEFVLTE</sequence>
<dbReference type="Gene3D" id="2.60.40.10">
    <property type="entry name" value="Immunoglobulins"/>
    <property type="match status" value="1"/>
</dbReference>
<dbReference type="InterPro" id="IPR019800">
    <property type="entry name" value="Glyco_hydro_3_AS"/>
</dbReference>
<evidence type="ECO:0000313" key="13">
    <source>
        <dbReference type="Proteomes" id="UP000184050"/>
    </source>
</evidence>
<dbReference type="OrthoDB" id="9805821at2"/>